<protein>
    <recommendedName>
        <fullName evidence="4">Hydrogenase maturation factor HypA</fullName>
    </recommendedName>
</protein>
<comment type="similarity">
    <text evidence="4">Belongs to the HypA/HybF family.</text>
</comment>
<dbReference type="GO" id="GO:0051604">
    <property type="term" value="P:protein maturation"/>
    <property type="evidence" value="ECO:0007669"/>
    <property type="project" value="InterPro"/>
</dbReference>
<evidence type="ECO:0000256" key="2">
    <source>
        <dbReference type="ARBA" id="ARBA00022723"/>
    </source>
</evidence>
<dbReference type="HAMAP" id="MF_00213">
    <property type="entry name" value="HypA_HybF"/>
    <property type="match status" value="1"/>
</dbReference>
<dbReference type="RefSeq" id="WP_006719977.1">
    <property type="nucleotide sequence ID" value="NZ_CP085935.1"/>
</dbReference>
<dbReference type="AlphaFoldDB" id="B6G8D0"/>
<evidence type="ECO:0000256" key="3">
    <source>
        <dbReference type="ARBA" id="ARBA00022833"/>
    </source>
</evidence>
<dbReference type="eggNOG" id="COG0375">
    <property type="taxonomic scope" value="Bacteria"/>
</dbReference>
<dbReference type="GO" id="GO:0008270">
    <property type="term" value="F:zinc ion binding"/>
    <property type="evidence" value="ECO:0007669"/>
    <property type="project" value="UniProtKB-UniRule"/>
</dbReference>
<comment type="function">
    <text evidence="4">Involved in the maturation of [NiFe] hydrogenases. Required for nickel insertion into the metal center of the hydrogenase.</text>
</comment>
<evidence type="ECO:0000256" key="4">
    <source>
        <dbReference type="HAMAP-Rule" id="MF_00213"/>
    </source>
</evidence>
<dbReference type="Proteomes" id="UP000003560">
    <property type="component" value="Unassembled WGS sequence"/>
</dbReference>
<gene>
    <name evidence="4" type="primary">hypA</name>
    <name evidence="5" type="ORF">COLSTE_00320</name>
</gene>
<proteinExistence type="inferred from homology"/>
<dbReference type="OrthoDB" id="288014at2"/>
<sequence>MHEIGIVSGILKTVIDTAREAGASRVVRVLLRIGDMCEVVPESLDFAWEVFREDDPLTLEAALEVEEVHPRSRCLVCGEVFAHDRFHMRCPACGSGDTHLECGRELDIVSMEIETDD</sequence>
<feature type="binding site" evidence="4">
    <location>
        <position position="77"/>
    </location>
    <ligand>
        <name>Zn(2+)</name>
        <dbReference type="ChEBI" id="CHEBI:29105"/>
    </ligand>
</feature>
<dbReference type="GeneID" id="98002676"/>
<evidence type="ECO:0000313" key="5">
    <source>
        <dbReference type="EMBL" id="EEA91454.1"/>
    </source>
</evidence>
<accession>B6G8D0</accession>
<keyword evidence="6" id="KW-1185">Reference proteome</keyword>
<dbReference type="Pfam" id="PF01155">
    <property type="entry name" value="HypA"/>
    <property type="match status" value="1"/>
</dbReference>
<dbReference type="PANTHER" id="PTHR34535">
    <property type="entry name" value="HYDROGENASE MATURATION FACTOR HYPA"/>
    <property type="match status" value="1"/>
</dbReference>
<evidence type="ECO:0000313" key="6">
    <source>
        <dbReference type="Proteomes" id="UP000003560"/>
    </source>
</evidence>
<reference evidence="5 6" key="1">
    <citation type="submission" date="2008-10" db="EMBL/GenBank/DDBJ databases">
        <title>Draft genome sequence of Collinsella stercoris (DSM 13279).</title>
        <authorList>
            <person name="Sudarsanam P."/>
            <person name="Ley R."/>
            <person name="Guruge J."/>
            <person name="Turnbaugh P.J."/>
            <person name="Mahowald M."/>
            <person name="Liep D."/>
            <person name="Gordon J."/>
        </authorList>
    </citation>
    <scope>NUCLEOTIDE SEQUENCE [LARGE SCALE GENOMIC DNA]</scope>
    <source>
        <strain evidence="5 6">DSM 13279</strain>
    </source>
</reference>
<dbReference type="PIRSF" id="PIRSF004761">
    <property type="entry name" value="Hydrgn_mat_HypA"/>
    <property type="match status" value="1"/>
</dbReference>
<feature type="binding site" evidence="4">
    <location>
        <position position="74"/>
    </location>
    <ligand>
        <name>Zn(2+)</name>
        <dbReference type="ChEBI" id="CHEBI:29105"/>
    </ligand>
</feature>
<keyword evidence="3 4" id="KW-0862">Zinc</keyword>
<feature type="binding site" evidence="4">
    <location>
        <position position="90"/>
    </location>
    <ligand>
        <name>Zn(2+)</name>
        <dbReference type="ChEBI" id="CHEBI:29105"/>
    </ligand>
</feature>
<dbReference type="PANTHER" id="PTHR34535:SF3">
    <property type="entry name" value="HYDROGENASE MATURATION FACTOR HYPA"/>
    <property type="match status" value="1"/>
</dbReference>
<dbReference type="Gene3D" id="3.30.2320.80">
    <property type="match status" value="1"/>
</dbReference>
<evidence type="ECO:0000256" key="1">
    <source>
        <dbReference type="ARBA" id="ARBA00022596"/>
    </source>
</evidence>
<feature type="binding site" evidence="4">
    <location>
        <position position="2"/>
    </location>
    <ligand>
        <name>Ni(2+)</name>
        <dbReference type="ChEBI" id="CHEBI:49786"/>
    </ligand>
</feature>
<dbReference type="InterPro" id="IPR000688">
    <property type="entry name" value="HypA/HybF"/>
</dbReference>
<feature type="binding site" evidence="4">
    <location>
        <position position="93"/>
    </location>
    <ligand>
        <name>Zn(2+)</name>
        <dbReference type="ChEBI" id="CHEBI:29105"/>
    </ligand>
</feature>
<comment type="caution">
    <text evidence="5">The sequence shown here is derived from an EMBL/GenBank/DDBJ whole genome shotgun (WGS) entry which is preliminary data.</text>
</comment>
<organism evidence="5 6">
    <name type="scientific">Collinsella stercoris DSM 13279</name>
    <dbReference type="NCBI Taxonomy" id="445975"/>
    <lineage>
        <taxon>Bacteria</taxon>
        <taxon>Bacillati</taxon>
        <taxon>Actinomycetota</taxon>
        <taxon>Coriobacteriia</taxon>
        <taxon>Coriobacteriales</taxon>
        <taxon>Coriobacteriaceae</taxon>
        <taxon>Collinsella</taxon>
    </lineage>
</organism>
<name>B6G8D0_9ACTN</name>
<dbReference type="HOGENOM" id="CLU_126929_2_0_11"/>
<reference evidence="5 6" key="2">
    <citation type="submission" date="2008-10" db="EMBL/GenBank/DDBJ databases">
        <authorList>
            <person name="Fulton L."/>
            <person name="Clifton S."/>
            <person name="Fulton B."/>
            <person name="Xu J."/>
            <person name="Minx P."/>
            <person name="Pepin K.H."/>
            <person name="Johnson M."/>
            <person name="Thiruvilangam P."/>
            <person name="Bhonagiri V."/>
            <person name="Nash W.E."/>
            <person name="Mardis E.R."/>
            <person name="Wilson R.K."/>
        </authorList>
    </citation>
    <scope>NUCLEOTIDE SEQUENCE [LARGE SCALE GENOMIC DNA]</scope>
    <source>
        <strain evidence="5 6">DSM 13279</strain>
    </source>
</reference>
<keyword evidence="1 4" id="KW-0533">Nickel</keyword>
<keyword evidence="2 4" id="KW-0479">Metal-binding</keyword>
<dbReference type="GO" id="GO:0016151">
    <property type="term" value="F:nickel cation binding"/>
    <property type="evidence" value="ECO:0007669"/>
    <property type="project" value="UniProtKB-UniRule"/>
</dbReference>
<dbReference type="EMBL" id="ABXJ01000016">
    <property type="protein sequence ID" value="EEA91454.1"/>
    <property type="molecule type" value="Genomic_DNA"/>
</dbReference>
<dbReference type="STRING" id="445975.COLSTE_00320"/>